<evidence type="ECO:0000256" key="4">
    <source>
        <dbReference type="ARBA" id="ARBA00022833"/>
    </source>
</evidence>
<evidence type="ECO:0000313" key="6">
    <source>
        <dbReference type="EMBL" id="MEE3717171.1"/>
    </source>
</evidence>
<name>A0AAW9Q3G6_9CYAN</name>
<dbReference type="InterPro" id="IPR024087">
    <property type="entry name" value="Creatininase-like_sf"/>
</dbReference>
<keyword evidence="7" id="KW-1185">Reference proteome</keyword>
<sequence length="273" mass="30394">MIHSFIPPDRFFAYLTWQEIAAMPNKANVAIVQPMGAIEQHGAHLPLVVDSAISMGVLGKALEKLEPEIPAYSLPPLYYGKSSEHDDFAGTITLTTQTMLAVLTDVAESIYRAGFRKLVLMNSHGGQPQILELVARDIHQKYPDFMVFPLFTWRVPHVAAEFLTAKEMELGIHGGDAETSLMLSLLPDRVHMDKAITEYPHGLPQHSLLSMEGANPFAWVTRDLSKSGVLGDPTVATKEKGDRLLDSLADSWAQLIRDIYHFQQPQAWREASH</sequence>
<evidence type="ECO:0000256" key="2">
    <source>
        <dbReference type="ARBA" id="ARBA00022723"/>
    </source>
</evidence>
<keyword evidence="2" id="KW-0479">Metal-binding</keyword>
<protein>
    <submittedName>
        <fullName evidence="6">Creatininase family protein</fullName>
    </submittedName>
</protein>
<accession>A0AAW9Q3G6</accession>
<dbReference type="Proteomes" id="UP001333818">
    <property type="component" value="Unassembled WGS sequence"/>
</dbReference>
<organism evidence="6 7">
    <name type="scientific">Tumidithrix elongata BACA0141</name>
    <dbReference type="NCBI Taxonomy" id="2716417"/>
    <lineage>
        <taxon>Bacteria</taxon>
        <taxon>Bacillati</taxon>
        <taxon>Cyanobacteriota</taxon>
        <taxon>Cyanophyceae</taxon>
        <taxon>Pseudanabaenales</taxon>
        <taxon>Pseudanabaenaceae</taxon>
        <taxon>Tumidithrix</taxon>
        <taxon>Tumidithrix elongata</taxon>
    </lineage>
</organism>
<dbReference type="AlphaFoldDB" id="A0AAW9Q3G6"/>
<dbReference type="GO" id="GO:0009231">
    <property type="term" value="P:riboflavin biosynthetic process"/>
    <property type="evidence" value="ECO:0007669"/>
    <property type="project" value="TreeGrafter"/>
</dbReference>
<evidence type="ECO:0000256" key="5">
    <source>
        <dbReference type="ARBA" id="ARBA00024029"/>
    </source>
</evidence>
<proteinExistence type="inferred from homology"/>
<gene>
    <name evidence="6" type="ORF">V2H45_10475</name>
</gene>
<reference evidence="6" key="1">
    <citation type="submission" date="2024-01" db="EMBL/GenBank/DDBJ databases">
        <title>Bank of Algae and Cyanobacteria of the Azores (BACA) strain genomes.</title>
        <authorList>
            <person name="Luz R."/>
            <person name="Cordeiro R."/>
            <person name="Fonseca A."/>
            <person name="Goncalves V."/>
        </authorList>
    </citation>
    <scope>NUCLEOTIDE SEQUENCE</scope>
    <source>
        <strain evidence="6">BACA0141</strain>
    </source>
</reference>
<evidence type="ECO:0000256" key="1">
    <source>
        <dbReference type="ARBA" id="ARBA00001947"/>
    </source>
</evidence>
<evidence type="ECO:0000313" key="7">
    <source>
        <dbReference type="Proteomes" id="UP001333818"/>
    </source>
</evidence>
<dbReference type="Gene3D" id="3.40.50.10310">
    <property type="entry name" value="Creatininase"/>
    <property type="match status" value="1"/>
</dbReference>
<dbReference type="GO" id="GO:0016811">
    <property type="term" value="F:hydrolase activity, acting on carbon-nitrogen (but not peptide) bonds, in linear amides"/>
    <property type="evidence" value="ECO:0007669"/>
    <property type="project" value="TreeGrafter"/>
</dbReference>
<keyword evidence="4" id="KW-0862">Zinc</keyword>
<dbReference type="PANTHER" id="PTHR35005">
    <property type="entry name" value="3-DEHYDRO-SCYLLO-INOSOSE HYDROLASE"/>
    <property type="match status" value="1"/>
</dbReference>
<keyword evidence="3" id="KW-0378">Hydrolase</keyword>
<dbReference type="InterPro" id="IPR003785">
    <property type="entry name" value="Creatininase/forma_Hydrolase"/>
</dbReference>
<dbReference type="GO" id="GO:0046872">
    <property type="term" value="F:metal ion binding"/>
    <property type="evidence" value="ECO:0007669"/>
    <property type="project" value="UniProtKB-KW"/>
</dbReference>
<evidence type="ECO:0000256" key="3">
    <source>
        <dbReference type="ARBA" id="ARBA00022801"/>
    </source>
</evidence>
<comment type="similarity">
    <text evidence="5">Belongs to the creatininase superfamily.</text>
</comment>
<comment type="caution">
    <text evidence="6">The sequence shown here is derived from an EMBL/GenBank/DDBJ whole genome shotgun (WGS) entry which is preliminary data.</text>
</comment>
<dbReference type="PANTHER" id="PTHR35005:SF1">
    <property type="entry name" value="2-AMINO-5-FORMYLAMINO-6-RIBOSYLAMINOPYRIMIDIN-4(3H)-ONE 5'-MONOPHOSPHATE DEFORMYLASE"/>
    <property type="match status" value="1"/>
</dbReference>
<dbReference type="EMBL" id="JAZBJZ010000034">
    <property type="protein sequence ID" value="MEE3717171.1"/>
    <property type="molecule type" value="Genomic_DNA"/>
</dbReference>
<dbReference type="RefSeq" id="WP_330483599.1">
    <property type="nucleotide sequence ID" value="NZ_JAZBJZ010000034.1"/>
</dbReference>
<dbReference type="Pfam" id="PF02633">
    <property type="entry name" value="Creatininase"/>
    <property type="match status" value="1"/>
</dbReference>
<dbReference type="SUPFAM" id="SSF102215">
    <property type="entry name" value="Creatininase"/>
    <property type="match status" value="1"/>
</dbReference>
<comment type="cofactor">
    <cofactor evidence="1">
        <name>Zn(2+)</name>
        <dbReference type="ChEBI" id="CHEBI:29105"/>
    </cofactor>
</comment>